<comment type="caution">
    <text evidence="1">The sequence shown here is derived from an EMBL/GenBank/DDBJ whole genome shotgun (WGS) entry which is preliminary data.</text>
</comment>
<evidence type="ECO:0000313" key="2">
    <source>
        <dbReference type="Proteomes" id="UP001212997"/>
    </source>
</evidence>
<accession>A0AAD5UQY2</accession>
<dbReference type="AlphaFoldDB" id="A0AAD5UQY2"/>
<dbReference type="Proteomes" id="UP001212997">
    <property type="component" value="Unassembled WGS sequence"/>
</dbReference>
<proteinExistence type="predicted"/>
<protein>
    <submittedName>
        <fullName evidence="1">Uncharacterized protein</fullName>
    </submittedName>
</protein>
<evidence type="ECO:0000313" key="1">
    <source>
        <dbReference type="EMBL" id="KAJ3474198.1"/>
    </source>
</evidence>
<sequence>MLSKLCKEIMLNSKSGEQLASVFALAKHDDSVNILNRDSLHLAPFPQSIKTDYPEVTYWDFETWKPVMKAQKEEKTYTLQPSASSKQDKTQII</sequence>
<organism evidence="1 2">
    <name type="scientific">Meripilus lineatus</name>
    <dbReference type="NCBI Taxonomy" id="2056292"/>
    <lineage>
        <taxon>Eukaryota</taxon>
        <taxon>Fungi</taxon>
        <taxon>Dikarya</taxon>
        <taxon>Basidiomycota</taxon>
        <taxon>Agaricomycotina</taxon>
        <taxon>Agaricomycetes</taxon>
        <taxon>Polyporales</taxon>
        <taxon>Meripilaceae</taxon>
        <taxon>Meripilus</taxon>
    </lineage>
</organism>
<keyword evidence="2" id="KW-1185">Reference proteome</keyword>
<gene>
    <name evidence="1" type="ORF">NLI96_g12595</name>
</gene>
<reference evidence="1" key="1">
    <citation type="submission" date="2022-07" db="EMBL/GenBank/DDBJ databases">
        <title>Genome Sequence of Physisporinus lineatus.</title>
        <authorList>
            <person name="Buettner E."/>
        </authorList>
    </citation>
    <scope>NUCLEOTIDE SEQUENCE</scope>
    <source>
        <strain evidence="1">VT162</strain>
    </source>
</reference>
<name>A0AAD5UQY2_9APHY</name>
<dbReference type="EMBL" id="JANAWD010001124">
    <property type="protein sequence ID" value="KAJ3474198.1"/>
    <property type="molecule type" value="Genomic_DNA"/>
</dbReference>